<dbReference type="InterPro" id="IPR006580">
    <property type="entry name" value="Znf_TTF"/>
</dbReference>
<evidence type="ECO:0000313" key="4">
    <source>
        <dbReference type="RefSeq" id="XP_008238322.1"/>
    </source>
</evidence>
<dbReference type="GeneID" id="103336970"/>
<organism evidence="3 4">
    <name type="scientific">Prunus mume</name>
    <name type="common">Japanese apricot</name>
    <name type="synonym">Armeniaca mume</name>
    <dbReference type="NCBI Taxonomy" id="102107"/>
    <lineage>
        <taxon>Eukaryota</taxon>
        <taxon>Viridiplantae</taxon>
        <taxon>Streptophyta</taxon>
        <taxon>Embryophyta</taxon>
        <taxon>Tracheophyta</taxon>
        <taxon>Spermatophyta</taxon>
        <taxon>Magnoliopsida</taxon>
        <taxon>eudicotyledons</taxon>
        <taxon>Gunneridae</taxon>
        <taxon>Pentapetalae</taxon>
        <taxon>rosids</taxon>
        <taxon>fabids</taxon>
        <taxon>Rosales</taxon>
        <taxon>Rosaceae</taxon>
        <taxon>Amygdaloideae</taxon>
        <taxon>Amygdaleae</taxon>
        <taxon>Prunus</taxon>
    </lineage>
</organism>
<evidence type="ECO:0000256" key="1">
    <source>
        <dbReference type="SAM" id="MobiDB-lite"/>
    </source>
</evidence>
<accession>A0ABM0PE47</accession>
<dbReference type="Proteomes" id="UP000694861">
    <property type="component" value="Linkage group LG7"/>
</dbReference>
<dbReference type="InterPro" id="IPR002156">
    <property type="entry name" value="RNaseH_domain"/>
</dbReference>
<protein>
    <submittedName>
        <fullName evidence="4">52 kDa repressor of the inhibitor of the protein kinase-like</fullName>
    </submittedName>
</protein>
<dbReference type="InterPro" id="IPR055298">
    <property type="entry name" value="AtLOH3-like"/>
</dbReference>
<feature type="domain" description="TTF-type" evidence="2">
    <location>
        <begin position="91"/>
        <end position="184"/>
    </location>
</feature>
<reference evidence="4" key="2">
    <citation type="submission" date="2025-08" db="UniProtKB">
        <authorList>
            <consortium name="RefSeq"/>
        </authorList>
    </citation>
    <scope>IDENTIFICATION</scope>
</reference>
<dbReference type="Pfam" id="PF13456">
    <property type="entry name" value="RVT_3"/>
    <property type="match status" value="1"/>
</dbReference>
<reference evidence="3" key="1">
    <citation type="journal article" date="2012" name="Nat. Commun.">
        <title>The genome of Prunus mume.</title>
        <authorList>
            <person name="Zhang Q."/>
            <person name="Chen W."/>
            <person name="Sun L."/>
            <person name="Zhao F."/>
            <person name="Huang B."/>
            <person name="Yang W."/>
            <person name="Tao Y."/>
            <person name="Wang J."/>
            <person name="Yuan Z."/>
            <person name="Fan G."/>
            <person name="Xing Z."/>
            <person name="Han C."/>
            <person name="Pan H."/>
            <person name="Zhong X."/>
            <person name="Shi W."/>
            <person name="Liang X."/>
            <person name="Du D."/>
            <person name="Sun F."/>
            <person name="Xu Z."/>
            <person name="Hao R."/>
            <person name="Lv T."/>
            <person name="Lv Y."/>
            <person name="Zheng Z."/>
            <person name="Sun M."/>
            <person name="Luo L."/>
            <person name="Cai M."/>
            <person name="Gao Y."/>
            <person name="Wang J."/>
            <person name="Yin Y."/>
            <person name="Xu X."/>
            <person name="Cheng T."/>
            <person name="Wang J."/>
        </authorList>
    </citation>
    <scope>NUCLEOTIDE SEQUENCE [LARGE SCALE GENOMIC DNA]</scope>
</reference>
<dbReference type="PANTHER" id="PTHR11697">
    <property type="entry name" value="GENERAL TRANSCRIPTION FACTOR 2-RELATED ZINC FINGER PROTEIN"/>
    <property type="match status" value="1"/>
</dbReference>
<evidence type="ECO:0000259" key="2">
    <source>
        <dbReference type="SMART" id="SM00597"/>
    </source>
</evidence>
<dbReference type="InterPro" id="IPR012337">
    <property type="entry name" value="RNaseH-like_sf"/>
</dbReference>
<dbReference type="RefSeq" id="XP_008238322.1">
    <property type="nucleotide sequence ID" value="XM_008240100.1"/>
</dbReference>
<dbReference type="SMART" id="SM00597">
    <property type="entry name" value="ZnF_TTF"/>
    <property type="match status" value="1"/>
</dbReference>
<keyword evidence="3" id="KW-1185">Reference proteome</keyword>
<dbReference type="Pfam" id="PF14291">
    <property type="entry name" value="DUF4371"/>
    <property type="match status" value="1"/>
</dbReference>
<dbReference type="InterPro" id="IPR025398">
    <property type="entry name" value="DUF4371"/>
</dbReference>
<gene>
    <name evidence="4" type="primary">LOC103336970</name>
</gene>
<name>A0ABM0PE47_PRUMU</name>
<feature type="region of interest" description="Disordered" evidence="1">
    <location>
        <begin position="1"/>
        <end position="47"/>
    </location>
</feature>
<evidence type="ECO:0000313" key="3">
    <source>
        <dbReference type="Proteomes" id="UP000694861"/>
    </source>
</evidence>
<proteinExistence type="predicted"/>
<sequence length="905" mass="102520">MERFFKRKSSSGSGSSNNVDSSNTVGSSRTPSSRQSQSDGVLGNLQADPGLRTRMIDYDANMRDEVRRSYLQKGPCQPRGHNFPITNMSGINRRFIPQWFDEFDWLEYSISKDAAFCLYCYLFKTNFEQVGSEAFTGDGFKNWKKGRERFKMHIGPVGSVHNKAREAATNLMNHATHIETAVSKHSDQARKAYRTCLIASIKCTKFLLRQGLAFRGHDESATSSNRGNYLELLQFLADNDDKVKEVVMENAPGNLKLLAPCIQKEIVNSCALETLDAIMDGLKDRFFSILVDEARDVSVKEQMAMVLRYVDDSGHVIERFVGIQHVTDTTSSSLKDAIDIFFSHNGLSISKLRGQGYDGASNMRGELNGLKTKILREQPCAYYVHCFAHQLQLALVAVAKKNIDIASFFATANSVVNHVGASCKRRDLLRGQLQEELCAYYIHCSAHQLQLALVAVAKKNIDIASFFATANSVVNHVGASCKRRDLLRGQLQEELVIAFENDCLITGRGLNQETSLKRAGDTRWNSHYGTLISIISMFSSVVHVLQMVIDDNPNESAGEANKLMREIRSFEFVFHLFLMKVILGLTNDLSQALQRKDQEIVNAMALVKSCKEKLHWMRNNGFDALVDEVSSFCEKHHIYVPNMEDAFILPGRSRRNAPIKTNRHHYRVELFIYVIDEQITELEDRFNEVNTELLICLACLSPKDSFVAFDKSKLLRLAQFYPQDFSDEDRLALEDQLEIYIHYVRSMGDFSQLQGIGDLAKKMVETRMHQVFNYVYLLITLSLVLPVATASVERAFSVMNIVKGPLRNKMGDQWLKSDTSEAVMMINSGETIWAIVSNIVDDVRDFLMRFSLKEVQFRLRECNKVVRAIACFALHEQGPCYWLEEDSVWLMNCILDDLIVTNASG</sequence>
<dbReference type="PANTHER" id="PTHR11697:SF230">
    <property type="entry name" value="ZINC FINGER, MYM DOMAIN CONTAINING 1"/>
    <property type="match status" value="1"/>
</dbReference>
<feature type="compositionally biased region" description="Low complexity" evidence="1">
    <location>
        <begin position="10"/>
        <end position="38"/>
    </location>
</feature>
<dbReference type="SUPFAM" id="SSF53098">
    <property type="entry name" value="Ribonuclease H-like"/>
    <property type="match status" value="2"/>
</dbReference>